<evidence type="ECO:0000256" key="5">
    <source>
        <dbReference type="ARBA" id="ARBA00022989"/>
    </source>
</evidence>
<proteinExistence type="inferred from homology"/>
<keyword evidence="5 7" id="KW-1133">Transmembrane helix</keyword>
<dbReference type="Gene3D" id="3.30.70.100">
    <property type="match status" value="1"/>
</dbReference>
<dbReference type="STRING" id="247279.NIES1031_11910"/>
<keyword evidence="3" id="KW-1003">Cell membrane</keyword>
<evidence type="ECO:0000256" key="4">
    <source>
        <dbReference type="ARBA" id="ARBA00022692"/>
    </source>
</evidence>
<comment type="similarity">
    <text evidence="2">Belongs to the MscS (TC 1.A.23) family.</text>
</comment>
<dbReference type="OrthoDB" id="9809206at2"/>
<comment type="caution">
    <text evidence="10">The sequence shown here is derived from an EMBL/GenBank/DDBJ whole genome shotgun (WGS) entry which is preliminary data.</text>
</comment>
<evidence type="ECO:0000259" key="9">
    <source>
        <dbReference type="Pfam" id="PF21082"/>
    </source>
</evidence>
<dbReference type="Gene3D" id="2.30.30.60">
    <property type="match status" value="1"/>
</dbReference>
<sequence>MNALIQEVKSSLLQLLGNTIEAIPAFAAAIIILFLTRYAANVTRRMTHVATKRVVKSQSLRSLLVQITHVATWVAGVLLACVIAFPDLRLGDIIGLLGLGSVAFGFAFQDIFKNFLAGVLLLLNEPFRLGDQIIVNGSEGTVEDITIRSTQIRTYQGERVLIPNAIVFTSSVQVLTAMPHRRTDLELGVDYNTDLASAIDLLLETVKQVKGVLPSPSPEVDAVAFGDSAIELVVRYWSAPQKIQVRQTRTRVIIALKQACDQAGINIPYPIRMLYYYNQEQFNDHYPVEDRADSHID</sequence>
<dbReference type="GO" id="GO:0008381">
    <property type="term" value="F:mechanosensitive monoatomic ion channel activity"/>
    <property type="evidence" value="ECO:0007669"/>
    <property type="project" value="InterPro"/>
</dbReference>
<comment type="subcellular location">
    <subcellularLocation>
        <location evidence="1">Cell membrane</location>
        <topology evidence="1">Multi-pass membrane protein</topology>
    </subcellularLocation>
</comment>
<dbReference type="SUPFAM" id="SSF50182">
    <property type="entry name" value="Sm-like ribonucleoproteins"/>
    <property type="match status" value="1"/>
</dbReference>
<feature type="transmembrane region" description="Helical" evidence="7">
    <location>
        <begin position="97"/>
        <end position="123"/>
    </location>
</feature>
<dbReference type="InterPro" id="IPR011014">
    <property type="entry name" value="MscS_channel_TM-2"/>
</dbReference>
<dbReference type="InterPro" id="IPR049278">
    <property type="entry name" value="MS_channel_C"/>
</dbReference>
<dbReference type="InterPro" id="IPR011066">
    <property type="entry name" value="MscS_channel_C_sf"/>
</dbReference>
<dbReference type="PROSITE" id="PS01246">
    <property type="entry name" value="UPF0003"/>
    <property type="match status" value="1"/>
</dbReference>
<dbReference type="Gene3D" id="1.10.287.1260">
    <property type="match status" value="1"/>
</dbReference>
<dbReference type="InterPro" id="IPR010920">
    <property type="entry name" value="LSM_dom_sf"/>
</dbReference>
<name>A0A1U7HS60_9CHRO</name>
<evidence type="ECO:0000256" key="7">
    <source>
        <dbReference type="SAM" id="Phobius"/>
    </source>
</evidence>
<feature type="transmembrane region" description="Helical" evidence="7">
    <location>
        <begin position="63"/>
        <end position="85"/>
    </location>
</feature>
<dbReference type="PANTHER" id="PTHR30221">
    <property type="entry name" value="SMALL-CONDUCTANCE MECHANOSENSITIVE CHANNEL"/>
    <property type="match status" value="1"/>
</dbReference>
<dbReference type="SUPFAM" id="SSF82689">
    <property type="entry name" value="Mechanosensitive channel protein MscS (YggB), C-terminal domain"/>
    <property type="match status" value="1"/>
</dbReference>
<keyword evidence="6 7" id="KW-0472">Membrane</keyword>
<keyword evidence="4 7" id="KW-0812">Transmembrane</keyword>
<dbReference type="SUPFAM" id="SSF82861">
    <property type="entry name" value="Mechanosensitive channel protein MscS (YggB), transmembrane region"/>
    <property type="match status" value="1"/>
</dbReference>
<dbReference type="InterPro" id="IPR006685">
    <property type="entry name" value="MscS_channel_2nd"/>
</dbReference>
<dbReference type="Proteomes" id="UP000185984">
    <property type="component" value="Unassembled WGS sequence"/>
</dbReference>
<feature type="domain" description="Mechanosensitive ion channel MscS" evidence="8">
    <location>
        <begin position="110"/>
        <end position="173"/>
    </location>
</feature>
<evidence type="ECO:0000256" key="3">
    <source>
        <dbReference type="ARBA" id="ARBA00022475"/>
    </source>
</evidence>
<evidence type="ECO:0000259" key="8">
    <source>
        <dbReference type="Pfam" id="PF00924"/>
    </source>
</evidence>
<keyword evidence="11" id="KW-1185">Reference proteome</keyword>
<protein>
    <submittedName>
        <fullName evidence="10">Mechanosensitive ion channel protein MscS</fullName>
    </submittedName>
</protein>
<dbReference type="AlphaFoldDB" id="A0A1U7HS60"/>
<feature type="transmembrane region" description="Helical" evidence="7">
    <location>
        <begin position="22"/>
        <end position="42"/>
    </location>
</feature>
<dbReference type="InterPro" id="IPR006686">
    <property type="entry name" value="MscS_channel_CS"/>
</dbReference>
<accession>A0A1U7HS60</accession>
<dbReference type="InterPro" id="IPR045275">
    <property type="entry name" value="MscS_archaea/bacteria_type"/>
</dbReference>
<dbReference type="RefSeq" id="WP_073549580.1">
    <property type="nucleotide sequence ID" value="NZ_CAWMVK010000042.1"/>
</dbReference>
<dbReference type="PANTHER" id="PTHR30221:SF1">
    <property type="entry name" value="SMALL-CONDUCTANCE MECHANOSENSITIVE CHANNEL"/>
    <property type="match status" value="1"/>
</dbReference>
<dbReference type="Pfam" id="PF00924">
    <property type="entry name" value="MS_channel_2nd"/>
    <property type="match status" value="1"/>
</dbReference>
<evidence type="ECO:0000256" key="6">
    <source>
        <dbReference type="ARBA" id="ARBA00023136"/>
    </source>
</evidence>
<feature type="domain" description="Mechanosensitive ion channel MscS C-terminal" evidence="9">
    <location>
        <begin position="186"/>
        <end position="267"/>
    </location>
</feature>
<dbReference type="GO" id="GO:0005886">
    <property type="term" value="C:plasma membrane"/>
    <property type="evidence" value="ECO:0007669"/>
    <property type="project" value="UniProtKB-SubCell"/>
</dbReference>
<evidence type="ECO:0000313" key="11">
    <source>
        <dbReference type="Proteomes" id="UP000185984"/>
    </source>
</evidence>
<dbReference type="InterPro" id="IPR023408">
    <property type="entry name" value="MscS_beta-dom_sf"/>
</dbReference>
<evidence type="ECO:0000256" key="2">
    <source>
        <dbReference type="ARBA" id="ARBA00008017"/>
    </source>
</evidence>
<organism evidence="10 11">
    <name type="scientific">Chroogloeocystis siderophila 5.2 s.c.1</name>
    <dbReference type="NCBI Taxonomy" id="247279"/>
    <lineage>
        <taxon>Bacteria</taxon>
        <taxon>Bacillati</taxon>
        <taxon>Cyanobacteriota</taxon>
        <taxon>Cyanophyceae</taxon>
        <taxon>Oscillatoriophycideae</taxon>
        <taxon>Chroococcales</taxon>
        <taxon>Chroococcaceae</taxon>
        <taxon>Chroogloeocystis</taxon>
    </lineage>
</organism>
<dbReference type="Pfam" id="PF21082">
    <property type="entry name" value="MS_channel_3rd"/>
    <property type="match status" value="1"/>
</dbReference>
<evidence type="ECO:0000313" key="10">
    <source>
        <dbReference type="EMBL" id="OKH26440.1"/>
    </source>
</evidence>
<gene>
    <name evidence="10" type="ORF">NIES1031_11910</name>
</gene>
<reference evidence="10 11" key="1">
    <citation type="submission" date="2016-11" db="EMBL/GenBank/DDBJ databases">
        <title>Draft Genome Sequences of Nine Cyanobacterial Strains from Diverse Habitats.</title>
        <authorList>
            <person name="Zhu T."/>
            <person name="Hou S."/>
            <person name="Lu X."/>
            <person name="Hess W.R."/>
        </authorList>
    </citation>
    <scope>NUCLEOTIDE SEQUENCE [LARGE SCALE GENOMIC DNA]</scope>
    <source>
        <strain evidence="10 11">5.2 s.c.1</strain>
    </source>
</reference>
<evidence type="ECO:0000256" key="1">
    <source>
        <dbReference type="ARBA" id="ARBA00004651"/>
    </source>
</evidence>
<dbReference type="EMBL" id="MRCC01000008">
    <property type="protein sequence ID" value="OKH26440.1"/>
    <property type="molecule type" value="Genomic_DNA"/>
</dbReference>